<evidence type="ECO:0000256" key="1">
    <source>
        <dbReference type="ARBA" id="ARBA00010617"/>
    </source>
</evidence>
<keyword evidence="6" id="KW-1185">Reference proteome</keyword>
<keyword evidence="4" id="KW-0812">Transmembrane</keyword>
<feature type="transmembrane region" description="Helical" evidence="4">
    <location>
        <begin position="46"/>
        <end position="67"/>
    </location>
</feature>
<keyword evidence="4" id="KW-1133">Transmembrane helix</keyword>
<dbReference type="EMBL" id="JBBPHU010000001">
    <property type="protein sequence ID" value="KAK7524215.1"/>
    <property type="molecule type" value="Genomic_DNA"/>
</dbReference>
<evidence type="ECO:0000313" key="6">
    <source>
        <dbReference type="Proteomes" id="UP001363622"/>
    </source>
</evidence>
<keyword evidence="2" id="KW-0479">Metal-binding</keyword>
<name>A0ABR1KZD4_9PEZI</name>
<evidence type="ECO:0000256" key="3">
    <source>
        <dbReference type="ARBA" id="ARBA00023004"/>
    </source>
</evidence>
<evidence type="ECO:0000313" key="5">
    <source>
        <dbReference type="EMBL" id="KAK7524215.1"/>
    </source>
</evidence>
<dbReference type="PANTHER" id="PTHR24306:SF7">
    <property type="entry name" value="AHBB"/>
    <property type="match status" value="1"/>
</dbReference>
<reference evidence="5 6" key="1">
    <citation type="submission" date="2024-04" db="EMBL/GenBank/DDBJ databases">
        <title>Phyllosticta paracitricarpa is synonymous to the EU quarantine fungus P. citricarpa based on phylogenomic analyses.</title>
        <authorList>
            <consortium name="Lawrence Berkeley National Laboratory"/>
            <person name="Van Ingen-Buijs V.A."/>
            <person name="Van Westerhoven A.C."/>
            <person name="Haridas S."/>
            <person name="Skiadas P."/>
            <person name="Martin F."/>
            <person name="Groenewald J.Z."/>
            <person name="Crous P.W."/>
            <person name="Seidl M.F."/>
        </authorList>
    </citation>
    <scope>NUCLEOTIDE SEQUENCE [LARGE SCALE GENOMIC DNA]</scope>
    <source>
        <strain evidence="5 6">CBS 123371</strain>
    </source>
</reference>
<keyword evidence="4" id="KW-0472">Membrane</keyword>
<keyword evidence="3" id="KW-0408">Iron</keyword>
<protein>
    <submittedName>
        <fullName evidence="5">Cytochrome P450</fullName>
    </submittedName>
</protein>
<dbReference type="InterPro" id="IPR002403">
    <property type="entry name" value="Cyt_P450_E_grp-IV"/>
</dbReference>
<dbReference type="SUPFAM" id="SSF48264">
    <property type="entry name" value="Cytochrome P450"/>
    <property type="match status" value="1"/>
</dbReference>
<sequence length="582" mass="64269">MEVLISVYLQRKALFWSSVYVGGGLGIAAAKGWVGVPEPLRTYEKPLLAAGFAVFTVLVGLLTSLLTGRRYQSAAGSANGTAPTISYFLPYIGHLMSLLFGRTGWLVNIRDANNQNIFALKLAGITHVLAGSIFSAEKLEEDNADSADDQELASSMRKNAFGFNDDPLSGEFYNLIFTQEHAKSLANKAVVLIRENVPDLMTFNESQVDQLPWERVSMTTTVEVQGGTTYSEANMLPLTREFVGQIMNAAYAGVSFLDDHPTFHESMLALEKNFYIMATGLPRWAPWPGLPAGHIGRRSLLRQMAALRESWEREMLGEDVITTATDIGDFSAAYTASQQIMDGSGVSPTARACTDLSIVWALNASARDLVFWMLLHVVAEPGLADRIRDETRPYCRVQQPTNDFNLPEPPRLDIDMDGLADKCALLNSCFMETARMYNTAWSVKQARQNFSMADESAGMASTYHVKKGDHVDVSNKLLNTDIGAYYEPKKWKPSRFVNRSGKADWGHVKHNNGMWRMNGTGEFARRLAAATVASVLAVWNFEPASKTGLWMVPGSKEAPLTARPAGDVRVKITRRDLEQKQG</sequence>
<gene>
    <name evidence="5" type="ORF">IWZ03DRAFT_20485</name>
</gene>
<feature type="transmembrane region" description="Helical" evidence="4">
    <location>
        <begin position="13"/>
        <end position="34"/>
    </location>
</feature>
<proteinExistence type="inferred from homology"/>
<dbReference type="PRINTS" id="PR00465">
    <property type="entry name" value="EP450IV"/>
</dbReference>
<dbReference type="PANTHER" id="PTHR24306">
    <property type="match status" value="1"/>
</dbReference>
<dbReference type="Proteomes" id="UP001363622">
    <property type="component" value="Unassembled WGS sequence"/>
</dbReference>
<comment type="similarity">
    <text evidence="1">Belongs to the cytochrome P450 family.</text>
</comment>
<dbReference type="Gene3D" id="1.10.630.10">
    <property type="entry name" value="Cytochrome P450"/>
    <property type="match status" value="1"/>
</dbReference>
<dbReference type="InterPro" id="IPR036396">
    <property type="entry name" value="Cyt_P450_sf"/>
</dbReference>
<evidence type="ECO:0000256" key="2">
    <source>
        <dbReference type="ARBA" id="ARBA00022723"/>
    </source>
</evidence>
<evidence type="ECO:0000256" key="4">
    <source>
        <dbReference type="SAM" id="Phobius"/>
    </source>
</evidence>
<organism evidence="5 6">
    <name type="scientific">Phyllosticta citriasiana</name>
    <dbReference type="NCBI Taxonomy" id="595635"/>
    <lineage>
        <taxon>Eukaryota</taxon>
        <taxon>Fungi</taxon>
        <taxon>Dikarya</taxon>
        <taxon>Ascomycota</taxon>
        <taxon>Pezizomycotina</taxon>
        <taxon>Dothideomycetes</taxon>
        <taxon>Dothideomycetes incertae sedis</taxon>
        <taxon>Botryosphaeriales</taxon>
        <taxon>Phyllostictaceae</taxon>
        <taxon>Phyllosticta</taxon>
    </lineage>
</organism>
<accession>A0ABR1KZD4</accession>
<comment type="caution">
    <text evidence="5">The sequence shown here is derived from an EMBL/GenBank/DDBJ whole genome shotgun (WGS) entry which is preliminary data.</text>
</comment>